<dbReference type="PANTHER" id="PTHR47534:SF3">
    <property type="entry name" value="ALCOHOL DEHYDROGENASE-LIKE C-TERMINAL DOMAIN-CONTAINING PROTEIN"/>
    <property type="match status" value="1"/>
</dbReference>
<dbReference type="InterPro" id="IPR002347">
    <property type="entry name" value="SDR_fam"/>
</dbReference>
<keyword evidence="1" id="KW-0560">Oxidoreductase</keyword>
<accession>A0A060SN95</accession>
<dbReference type="SUPFAM" id="SSF51735">
    <property type="entry name" value="NAD(P)-binding Rossmann-fold domains"/>
    <property type="match status" value="1"/>
</dbReference>
<keyword evidence="3" id="KW-1185">Reference proteome</keyword>
<dbReference type="Pfam" id="PF00106">
    <property type="entry name" value="adh_short"/>
    <property type="match status" value="1"/>
</dbReference>
<dbReference type="PANTHER" id="PTHR47534">
    <property type="entry name" value="YALI0E05731P"/>
    <property type="match status" value="1"/>
</dbReference>
<dbReference type="OMA" id="FKRVCEE"/>
<comment type="caution">
    <text evidence="2">The sequence shown here is derived from an EMBL/GenBank/DDBJ whole genome shotgun (WGS) entry which is preliminary data.</text>
</comment>
<dbReference type="Proteomes" id="UP000029665">
    <property type="component" value="Unassembled WGS sequence"/>
</dbReference>
<protein>
    <recommendedName>
        <fullName evidence="4">NAD(P)-binding protein</fullName>
    </recommendedName>
</protein>
<reference evidence="2" key="1">
    <citation type="submission" date="2014-01" db="EMBL/GenBank/DDBJ databases">
        <title>The genome of the white-rot fungus Pycnoporus cinnabarinus: a basidiomycete model with a versatile arsenal for lignocellulosic biomass breakdown.</title>
        <authorList>
            <person name="Levasseur A."/>
            <person name="Lomascolo A."/>
            <person name="Ruiz-Duenas F.J."/>
            <person name="Uzan E."/>
            <person name="Piumi F."/>
            <person name="Kues U."/>
            <person name="Ram A.F.J."/>
            <person name="Murat C."/>
            <person name="Haon M."/>
            <person name="Benoit I."/>
            <person name="Arfi Y."/>
            <person name="Chevret D."/>
            <person name="Drula E."/>
            <person name="Kwon M.J."/>
            <person name="Gouret P."/>
            <person name="Lesage-Meessen L."/>
            <person name="Lombard V."/>
            <person name="Mariette J."/>
            <person name="Noirot C."/>
            <person name="Park J."/>
            <person name="Patyshakuliyeva A."/>
            <person name="Wieneger R.A.B."/>
            <person name="Wosten H.A.B."/>
            <person name="Martin F."/>
            <person name="Coutinho P.M."/>
            <person name="de Vries R."/>
            <person name="Martinez A.T."/>
            <person name="Klopp C."/>
            <person name="Pontarotti P."/>
            <person name="Henrissat B."/>
            <person name="Record E."/>
        </authorList>
    </citation>
    <scope>NUCLEOTIDE SEQUENCE [LARGE SCALE GENOMIC DNA]</scope>
    <source>
        <strain evidence="2">BRFM137</strain>
    </source>
</reference>
<sequence length="315" mass="34697">MPSLAAARAANAAFSPKYFPIAIFVGGTSGIGRATAEAFARYTKGNAHIIIVGRNEAAANSLISSFPKPTAPDAVHEFVSCDVSLIKNVQATTKSLVARLPKLNFLVLSPGLLNLKGRDDTAEGIDRRLCLHYYTRWKFIHDLLPLLRKAKDAGEDAKVMSVLAPGHGTSVDLNDLGLKKNYTFAKAGMTSPTYTDLMMQTFSEQNPDLSFIHIYPGIVRTPLLKTSHPVLRYLNPLTSALLYPVSVSPEDCAEYMLYALLHSGDGFHRKTSQGDDMGKTRWYGTEEERKRVWEHTEEEIQRALAVSTPLKSAKD</sequence>
<name>A0A060SN95_PYCCI</name>
<dbReference type="Gene3D" id="3.40.50.720">
    <property type="entry name" value="NAD(P)-binding Rossmann-like Domain"/>
    <property type="match status" value="1"/>
</dbReference>
<dbReference type="OrthoDB" id="2898509at2759"/>
<evidence type="ECO:0000256" key="1">
    <source>
        <dbReference type="ARBA" id="ARBA00023002"/>
    </source>
</evidence>
<evidence type="ECO:0008006" key="4">
    <source>
        <dbReference type="Google" id="ProtNLM"/>
    </source>
</evidence>
<organism evidence="2 3">
    <name type="scientific">Pycnoporus cinnabarinus</name>
    <name type="common">Cinnabar-red polypore</name>
    <name type="synonym">Trametes cinnabarina</name>
    <dbReference type="NCBI Taxonomy" id="5643"/>
    <lineage>
        <taxon>Eukaryota</taxon>
        <taxon>Fungi</taxon>
        <taxon>Dikarya</taxon>
        <taxon>Basidiomycota</taxon>
        <taxon>Agaricomycotina</taxon>
        <taxon>Agaricomycetes</taxon>
        <taxon>Polyporales</taxon>
        <taxon>Polyporaceae</taxon>
        <taxon>Trametes</taxon>
    </lineage>
</organism>
<dbReference type="EMBL" id="CCBP010000283">
    <property type="protein sequence ID" value="CDO75656.1"/>
    <property type="molecule type" value="Genomic_DNA"/>
</dbReference>
<dbReference type="HOGENOM" id="CLU_044999_1_0_1"/>
<dbReference type="InterPro" id="IPR036291">
    <property type="entry name" value="NAD(P)-bd_dom_sf"/>
</dbReference>
<evidence type="ECO:0000313" key="3">
    <source>
        <dbReference type="Proteomes" id="UP000029665"/>
    </source>
</evidence>
<dbReference type="AlphaFoldDB" id="A0A060SN95"/>
<evidence type="ECO:0000313" key="2">
    <source>
        <dbReference type="EMBL" id="CDO75656.1"/>
    </source>
</evidence>
<gene>
    <name evidence="2" type="ORF">BN946_scf184941.g9</name>
</gene>
<proteinExistence type="predicted"/>
<dbReference type="InterPro" id="IPR052228">
    <property type="entry name" value="Sec_Metab_Biosynth_Oxidored"/>
</dbReference>
<dbReference type="GO" id="GO:0016491">
    <property type="term" value="F:oxidoreductase activity"/>
    <property type="evidence" value="ECO:0007669"/>
    <property type="project" value="UniProtKB-KW"/>
</dbReference>
<dbReference type="STRING" id="5643.A0A060SN95"/>